<reference evidence="1" key="2">
    <citation type="journal article" date="2022" name="Microbiol. Resour. Announc.">
        <title>Metagenome Sequencing to Explore Phylogenomics of Terrestrial Cyanobacteria.</title>
        <authorList>
            <person name="Ward R.D."/>
            <person name="Stajich J.E."/>
            <person name="Johansen J.R."/>
            <person name="Huntemann M."/>
            <person name="Clum A."/>
            <person name="Foster B."/>
            <person name="Foster B."/>
            <person name="Roux S."/>
            <person name="Palaniappan K."/>
            <person name="Varghese N."/>
            <person name="Mukherjee S."/>
            <person name="Reddy T.B.K."/>
            <person name="Daum C."/>
            <person name="Copeland A."/>
            <person name="Chen I.A."/>
            <person name="Ivanova N.N."/>
            <person name="Kyrpides N.C."/>
            <person name="Shapiro N."/>
            <person name="Eloe-Fadrosh E.A."/>
            <person name="Pietrasiak N."/>
        </authorList>
    </citation>
    <scope>NUCLEOTIDE SEQUENCE</scope>
    <source>
        <strain evidence="1">UHER 2000/2452</strain>
    </source>
</reference>
<evidence type="ECO:0000313" key="2">
    <source>
        <dbReference type="Proteomes" id="UP000757435"/>
    </source>
</evidence>
<comment type="caution">
    <text evidence="1">The sequence shown here is derived from an EMBL/GenBank/DDBJ whole genome shotgun (WGS) entry which is preliminary data.</text>
</comment>
<organism evidence="1 2">
    <name type="scientific">Drouetiella hepatica Uher 2000/2452</name>
    <dbReference type="NCBI Taxonomy" id="904376"/>
    <lineage>
        <taxon>Bacteria</taxon>
        <taxon>Bacillati</taxon>
        <taxon>Cyanobacteriota</taxon>
        <taxon>Cyanophyceae</taxon>
        <taxon>Oculatellales</taxon>
        <taxon>Oculatellaceae</taxon>
        <taxon>Drouetiella</taxon>
    </lineage>
</organism>
<proteinExistence type="predicted"/>
<reference evidence="1" key="1">
    <citation type="submission" date="2021-05" db="EMBL/GenBank/DDBJ databases">
        <authorList>
            <person name="Pietrasiak N."/>
            <person name="Ward R."/>
            <person name="Stajich J.E."/>
            <person name="Kurbessoian T."/>
        </authorList>
    </citation>
    <scope>NUCLEOTIDE SEQUENCE</scope>
    <source>
        <strain evidence="1">UHER 2000/2452</strain>
    </source>
</reference>
<dbReference type="EMBL" id="JAHHHD010000004">
    <property type="protein sequence ID" value="MBW4658145.1"/>
    <property type="molecule type" value="Genomic_DNA"/>
</dbReference>
<dbReference type="AlphaFoldDB" id="A0A951ULD4"/>
<evidence type="ECO:0000313" key="1">
    <source>
        <dbReference type="EMBL" id="MBW4658145.1"/>
    </source>
</evidence>
<name>A0A951ULD4_9CYAN</name>
<dbReference type="Proteomes" id="UP000757435">
    <property type="component" value="Unassembled WGS sequence"/>
</dbReference>
<sequence>MKQKGNGFFIYMCEYGNLSQIKRQFLQSLASSLKKTGSQGVMQWQELAAALVNRATGKEYPVQRLIEQFPKLLAQRPQIVNQLTTKISSTCPEIDNPYIIKAVVWMLSPAHAPFAANWLSGRELSDDQAKMMDLPNSSKDDKDSEAFSTARQILDLVGYYTTPVICFDELDGTELADDEDPLLGGFTRAQVVASLGKDIYNSLKRGLLLYSAYEKTWSEEFKSLSTATAVKDRIAHQEISLTSLKADDVVLLVGFWLEQFYSHQNLTPPHPIYPFDEKTLRDTFGGQGAGVRDVLRWCAENFGTIPIDRIEQLEVIYQDVLSSLEIDLDDNEKIANALAFCLTYLRGQTIENVTLKSIDREVKPKYRHKDTINFRILGEEDGKPVKIGVCVLQNSNGHSVGAGIKYLTLYKDLDFTRGCLVRGKTISKRWQVANTHLDLLLNKLGGEWVSLKEDEVKPLLVLHTMSKNLDGDVFSYEDFQRFLCEKHSIQDNLLLREILSDPSGQVPEEITDEDNELEKAISEVIISETSDELDDLDLLDVA</sequence>
<gene>
    <name evidence="1" type="ORF">KME15_05690</name>
</gene>
<accession>A0A951ULD4</accession>
<protein>
    <submittedName>
        <fullName evidence="1">Uncharacterized protein</fullName>
    </submittedName>
</protein>